<accession>A0A7R8CWU6</accession>
<evidence type="ECO:0000256" key="8">
    <source>
        <dbReference type="ARBA" id="ARBA00023329"/>
    </source>
</evidence>
<evidence type="ECO:0000256" key="2">
    <source>
        <dbReference type="ARBA" id="ARBA00008066"/>
    </source>
</evidence>
<dbReference type="GO" id="GO:0015179">
    <property type="term" value="F:L-amino acid transmembrane transporter activity"/>
    <property type="evidence" value="ECO:0007669"/>
    <property type="project" value="TreeGrafter"/>
</dbReference>
<proteinExistence type="inferred from homology"/>
<dbReference type="GO" id="GO:0006836">
    <property type="term" value="P:neurotransmitter transport"/>
    <property type="evidence" value="ECO:0007669"/>
    <property type="project" value="UniProtKB-KW"/>
</dbReference>
<keyword evidence="7 9" id="KW-0472">Membrane</keyword>
<keyword evidence="4 9" id="KW-0812">Transmembrane</keyword>
<protein>
    <submittedName>
        <fullName evidence="11">SLC32A</fullName>
    </submittedName>
</protein>
<reference evidence="11" key="1">
    <citation type="submission" date="2021-02" db="EMBL/GenBank/DDBJ databases">
        <authorList>
            <person name="Bekaert M."/>
        </authorList>
    </citation>
    <scope>NUCLEOTIDE SEQUENCE</scope>
    <source>
        <strain evidence="11">IoA-00</strain>
    </source>
</reference>
<comment type="similarity">
    <text evidence="2">Belongs to the amino acid/polyamine transporter 2 family.</text>
</comment>
<keyword evidence="6 9" id="KW-1133">Transmembrane helix</keyword>
<gene>
    <name evidence="11" type="ORF">LSAA_9748</name>
</gene>
<dbReference type="Proteomes" id="UP000675881">
    <property type="component" value="Chromosome 5"/>
</dbReference>
<feature type="domain" description="Amino acid transporter transmembrane" evidence="10">
    <location>
        <begin position="504"/>
        <end position="705"/>
    </location>
</feature>
<feature type="transmembrane region" description="Helical" evidence="9">
    <location>
        <begin position="565"/>
        <end position="584"/>
    </location>
</feature>
<organism evidence="11 12">
    <name type="scientific">Lepeophtheirus salmonis</name>
    <name type="common">Salmon louse</name>
    <name type="synonym">Caligus salmonis</name>
    <dbReference type="NCBI Taxonomy" id="72036"/>
    <lineage>
        <taxon>Eukaryota</taxon>
        <taxon>Metazoa</taxon>
        <taxon>Ecdysozoa</taxon>
        <taxon>Arthropoda</taxon>
        <taxon>Crustacea</taxon>
        <taxon>Multicrustacea</taxon>
        <taxon>Hexanauplia</taxon>
        <taxon>Copepoda</taxon>
        <taxon>Siphonostomatoida</taxon>
        <taxon>Caligidae</taxon>
        <taxon>Lepeophtheirus</taxon>
    </lineage>
</organism>
<evidence type="ECO:0000259" key="10">
    <source>
        <dbReference type="Pfam" id="PF01490"/>
    </source>
</evidence>
<keyword evidence="5" id="KW-0532">Neurotransmitter transport</keyword>
<dbReference type="GO" id="GO:0030659">
    <property type="term" value="C:cytoplasmic vesicle membrane"/>
    <property type="evidence" value="ECO:0007669"/>
    <property type="project" value="UniProtKB-SubCell"/>
</dbReference>
<name>A0A7R8CWU6_LEPSM</name>
<dbReference type="AlphaFoldDB" id="A0A7R8CWU6"/>
<dbReference type="GO" id="GO:0005774">
    <property type="term" value="C:vacuolar membrane"/>
    <property type="evidence" value="ECO:0007669"/>
    <property type="project" value="TreeGrafter"/>
</dbReference>
<dbReference type="Pfam" id="PF01490">
    <property type="entry name" value="Aa_trans"/>
    <property type="match status" value="2"/>
</dbReference>
<sequence>MQESMELTRDLIDCISNQVIKSIDHGSDLKGCKDDLSHIKEERYSLWKPQGNKNDFKKIWKLLQSGGDGKDFDWDAIVIHLKKMKKNEYFRSWFRRQLKNRRPKPHVICYTHSDADDIFCDWNLGCRPFDDDVDINKAFWNISLESKRVRNLSEEIGDLPICDRPDVIHDRCEILEGFIVTSKFVSTSIAYWNIFRSWKTHFPRKKVEKKLLLSTQIETYFEDWKYNLKDDFFYEDLDSCGNSLFLRSSINVAQKLCLAFSHYKKNLKRIKQENSTEESLFKGIPYLRKSFEDSHSEFCTLRHIIRIERQRTRSFSSIMNEEDWLSDWGWNFSESLCQDGLPHTSLEYFQDWLHNFSGELEESIISNENELDNLTKKRLAKIKIEKTLHKICKDWVTSKVTPECLKSSADDVKRFAREKTGKKDDDDPTGKMEEYKKTGKITEWEAAWNVTNAIQGMFIVSLPYGVYHGGYWAILAMVGIAHICCHTGKILVECLYEPDERGELVKLLMTCILYVVLCGDLLIGAFPKGSIDTRSYMMICGLLLLPCAFLKNLTHVSHLSFWNGIVHTVINIVILGYCLTRIGSWGWSKVTMEIDILSFPIALGVIVFSYTSQIFLPTLEGNMIDKSKFECMLNWSHVAAAIFKGLFGYIGFLTWQEDTQEEVVNNLEPTLKTLVNIILVVKALLSYPLPYYAACEMLEKELFQGKPATVFPTIWALDGDLKVWGLGFPCYCYLCHNCICRCHSTFYDSHGIYWKFHRLLSIIHLAIDLPPLSQKKSDANVDHGIRYIYHSTRSIFWDIGNVLFWPCHGKSF</sequence>
<keyword evidence="3" id="KW-0813">Transport</keyword>
<evidence type="ECO:0000256" key="5">
    <source>
        <dbReference type="ARBA" id="ARBA00022775"/>
    </source>
</evidence>
<evidence type="ECO:0000256" key="6">
    <source>
        <dbReference type="ARBA" id="ARBA00022989"/>
    </source>
</evidence>
<keyword evidence="8" id="KW-0968">Cytoplasmic vesicle</keyword>
<evidence type="ECO:0000313" key="11">
    <source>
        <dbReference type="EMBL" id="CAF2955573.1"/>
    </source>
</evidence>
<evidence type="ECO:0000256" key="4">
    <source>
        <dbReference type="ARBA" id="ARBA00022692"/>
    </source>
</evidence>
<feature type="transmembrane region" description="Helical" evidence="9">
    <location>
        <begin position="631"/>
        <end position="653"/>
    </location>
</feature>
<feature type="transmembrane region" description="Helical" evidence="9">
    <location>
        <begin position="471"/>
        <end position="492"/>
    </location>
</feature>
<dbReference type="OrthoDB" id="6021076at2759"/>
<feature type="transmembrane region" description="Helical" evidence="9">
    <location>
        <begin position="596"/>
        <end position="619"/>
    </location>
</feature>
<evidence type="ECO:0000256" key="3">
    <source>
        <dbReference type="ARBA" id="ARBA00022448"/>
    </source>
</evidence>
<evidence type="ECO:0000256" key="7">
    <source>
        <dbReference type="ARBA" id="ARBA00023136"/>
    </source>
</evidence>
<comment type="subcellular location">
    <subcellularLocation>
        <location evidence="1">Cytoplasmic vesicle membrane</location>
        <topology evidence="1">Multi-pass membrane protein</topology>
    </subcellularLocation>
</comment>
<keyword evidence="12" id="KW-1185">Reference proteome</keyword>
<feature type="transmembrane region" description="Helical" evidence="9">
    <location>
        <begin position="673"/>
        <end position="694"/>
    </location>
</feature>
<dbReference type="EMBL" id="HG994584">
    <property type="protein sequence ID" value="CAF2955573.1"/>
    <property type="molecule type" value="Genomic_DNA"/>
</dbReference>
<dbReference type="PANTHER" id="PTHR22950:SF689">
    <property type="entry name" value="VESICULAR INHIBITORY AMINO ACID TRANSPORTER"/>
    <property type="match status" value="1"/>
</dbReference>
<evidence type="ECO:0000256" key="1">
    <source>
        <dbReference type="ARBA" id="ARBA00004439"/>
    </source>
</evidence>
<feature type="transmembrane region" description="Helical" evidence="9">
    <location>
        <begin position="535"/>
        <end position="553"/>
    </location>
</feature>
<feature type="domain" description="Amino acid transporter transmembrane" evidence="10">
    <location>
        <begin position="440"/>
        <end position="500"/>
    </location>
</feature>
<feature type="transmembrane region" description="Helical" evidence="9">
    <location>
        <begin position="504"/>
        <end position="523"/>
    </location>
</feature>
<evidence type="ECO:0000256" key="9">
    <source>
        <dbReference type="SAM" id="Phobius"/>
    </source>
</evidence>
<evidence type="ECO:0000313" key="12">
    <source>
        <dbReference type="Proteomes" id="UP000675881"/>
    </source>
</evidence>
<dbReference type="InterPro" id="IPR013057">
    <property type="entry name" value="AA_transpt_TM"/>
</dbReference>
<dbReference type="PANTHER" id="PTHR22950">
    <property type="entry name" value="AMINO ACID TRANSPORTER"/>
    <property type="match status" value="1"/>
</dbReference>